<gene>
    <name evidence="1" type="ORF">rCG_53872</name>
</gene>
<proteinExistence type="predicted"/>
<evidence type="ECO:0000313" key="2">
    <source>
        <dbReference type="Proteomes" id="UP000234681"/>
    </source>
</evidence>
<reference evidence="1 2" key="1">
    <citation type="submission" date="2005-09" db="EMBL/GenBank/DDBJ databases">
        <authorList>
            <person name="Mural R.J."/>
            <person name="Li P.W."/>
            <person name="Adams M.D."/>
            <person name="Amanatides P.G."/>
            <person name="Baden-Tillson H."/>
            <person name="Barnstead M."/>
            <person name="Chin S.H."/>
            <person name="Dew I."/>
            <person name="Evans C.A."/>
            <person name="Ferriera S."/>
            <person name="Flanigan M."/>
            <person name="Fosler C."/>
            <person name="Glodek A."/>
            <person name="Gu Z."/>
            <person name="Holt R.A."/>
            <person name="Jennings D."/>
            <person name="Kraft C.L."/>
            <person name="Lu F."/>
            <person name="Nguyen T."/>
            <person name="Nusskern D.R."/>
            <person name="Pfannkoch C.M."/>
            <person name="Sitter C."/>
            <person name="Sutton G.G."/>
            <person name="Venter J.C."/>
            <person name="Wang Z."/>
            <person name="Woodage T."/>
            <person name="Zheng X.H."/>
            <person name="Zhong F."/>
        </authorList>
    </citation>
    <scope>NUCLEOTIDE SEQUENCE [LARGE SCALE GENOMIC DNA]</scope>
    <source>
        <strain>BN</strain>
        <strain evidence="2">Sprague-Dawley</strain>
    </source>
</reference>
<protein>
    <submittedName>
        <fullName evidence="1">RCG53872, isoform CRA_b</fullName>
    </submittedName>
</protein>
<organism evidence="1 2">
    <name type="scientific">Rattus norvegicus</name>
    <name type="common">Rat</name>
    <dbReference type="NCBI Taxonomy" id="10116"/>
    <lineage>
        <taxon>Eukaryota</taxon>
        <taxon>Metazoa</taxon>
        <taxon>Chordata</taxon>
        <taxon>Craniata</taxon>
        <taxon>Vertebrata</taxon>
        <taxon>Euteleostomi</taxon>
        <taxon>Mammalia</taxon>
        <taxon>Eutheria</taxon>
        <taxon>Euarchontoglires</taxon>
        <taxon>Glires</taxon>
        <taxon>Rodentia</taxon>
        <taxon>Myomorpha</taxon>
        <taxon>Muroidea</taxon>
        <taxon>Muridae</taxon>
        <taxon>Murinae</taxon>
        <taxon>Rattus</taxon>
    </lineage>
</organism>
<sequence>MAELDSGPARVPASHPGLCLSPSCLLLGGLRTSLPEYPHNPHFSGHLSIAYGEGSPLHSLPQVPLLFLYPELEVYF</sequence>
<name>A6J926_RAT</name>
<dbReference type="Proteomes" id="UP000234681">
    <property type="component" value="Chromosome 1"/>
</dbReference>
<dbReference type="EMBL" id="CH473979">
    <property type="protein sequence ID" value="EDM08061.1"/>
    <property type="molecule type" value="Genomic_DNA"/>
</dbReference>
<dbReference type="AlphaFoldDB" id="A6J926"/>
<evidence type="ECO:0000313" key="1">
    <source>
        <dbReference type="EMBL" id="EDM08061.1"/>
    </source>
</evidence>
<accession>A6J926</accession>